<dbReference type="Proteomes" id="UP000027265">
    <property type="component" value="Unassembled WGS sequence"/>
</dbReference>
<name>A0A067PPP2_9AGAM</name>
<keyword evidence="2" id="KW-1185">Reference proteome</keyword>
<dbReference type="EMBL" id="KL197741">
    <property type="protein sequence ID" value="KDQ52291.1"/>
    <property type="molecule type" value="Genomic_DNA"/>
</dbReference>
<sequence length="237" mass="26863">MSSMTLDSSTDASYDPLECLSNPSFDTSDPPLILLFVLHTICEHWKYSADIYEEWLRSNLRRDGDGWLGHGDIWELTREGYSRRVDRLAGHGVPDLWPASVKERIWNADTPTRASAIAWLICISPICFGQENYYDLHLFDCINDWIHASGNLLDFLGLPIQPLTEFVATLPNGGHTCSFMDSPASSWASLFSWLYDYHDYRILVALCDDQKLFPSSLRGRRIPCVVCRSVGLPTLKG</sequence>
<dbReference type="HOGENOM" id="CLU_102268_0_0_1"/>
<dbReference type="InParanoid" id="A0A067PPP2"/>
<accession>A0A067PPP2</accession>
<organism evidence="1 2">
    <name type="scientific">Jaapia argillacea MUCL 33604</name>
    <dbReference type="NCBI Taxonomy" id="933084"/>
    <lineage>
        <taxon>Eukaryota</taxon>
        <taxon>Fungi</taxon>
        <taxon>Dikarya</taxon>
        <taxon>Basidiomycota</taxon>
        <taxon>Agaricomycotina</taxon>
        <taxon>Agaricomycetes</taxon>
        <taxon>Agaricomycetidae</taxon>
        <taxon>Jaapiales</taxon>
        <taxon>Jaapiaceae</taxon>
        <taxon>Jaapia</taxon>
    </lineage>
</organism>
<protein>
    <submittedName>
        <fullName evidence="1">Uncharacterized protein</fullName>
    </submittedName>
</protein>
<evidence type="ECO:0000313" key="1">
    <source>
        <dbReference type="EMBL" id="KDQ52291.1"/>
    </source>
</evidence>
<gene>
    <name evidence="1" type="ORF">JAAARDRAFT_487392</name>
</gene>
<reference evidence="2" key="1">
    <citation type="journal article" date="2014" name="Proc. Natl. Acad. Sci. U.S.A.">
        <title>Extensive sampling of basidiomycete genomes demonstrates inadequacy of the white-rot/brown-rot paradigm for wood decay fungi.</title>
        <authorList>
            <person name="Riley R."/>
            <person name="Salamov A.A."/>
            <person name="Brown D.W."/>
            <person name="Nagy L.G."/>
            <person name="Floudas D."/>
            <person name="Held B.W."/>
            <person name="Levasseur A."/>
            <person name="Lombard V."/>
            <person name="Morin E."/>
            <person name="Otillar R."/>
            <person name="Lindquist E.A."/>
            <person name="Sun H."/>
            <person name="LaButti K.M."/>
            <person name="Schmutz J."/>
            <person name="Jabbour D."/>
            <person name="Luo H."/>
            <person name="Baker S.E."/>
            <person name="Pisabarro A.G."/>
            <person name="Walton J.D."/>
            <person name="Blanchette R.A."/>
            <person name="Henrissat B."/>
            <person name="Martin F."/>
            <person name="Cullen D."/>
            <person name="Hibbett D.S."/>
            <person name="Grigoriev I.V."/>
        </authorList>
    </citation>
    <scope>NUCLEOTIDE SEQUENCE [LARGE SCALE GENOMIC DNA]</scope>
    <source>
        <strain evidence="2">MUCL 33604</strain>
    </source>
</reference>
<evidence type="ECO:0000313" key="2">
    <source>
        <dbReference type="Proteomes" id="UP000027265"/>
    </source>
</evidence>
<dbReference type="AlphaFoldDB" id="A0A067PPP2"/>
<proteinExistence type="predicted"/>